<evidence type="ECO:0000259" key="1">
    <source>
        <dbReference type="Pfam" id="PF18511"/>
    </source>
</evidence>
<proteinExistence type="evidence at transcript level"/>
<feature type="domain" description="COI1 F-box" evidence="1">
    <location>
        <begin position="37"/>
        <end position="73"/>
    </location>
</feature>
<dbReference type="FunFam" id="1.20.1280.50:FF:000023">
    <property type="entry name" value="F-box/LRR-repeat protein 4"/>
    <property type="match status" value="1"/>
</dbReference>
<dbReference type="Pfam" id="PF18511">
    <property type="entry name" value="F-box_5"/>
    <property type="match status" value="1"/>
</dbReference>
<dbReference type="SUPFAM" id="SSF81383">
    <property type="entry name" value="F-box domain"/>
    <property type="match status" value="1"/>
</dbReference>
<accession>B8LLF2</accession>
<name>B8LLF2_PICSI</name>
<dbReference type="GO" id="GO:0005634">
    <property type="term" value="C:nucleus"/>
    <property type="evidence" value="ECO:0007669"/>
    <property type="project" value="TreeGrafter"/>
</dbReference>
<organism evidence="2">
    <name type="scientific">Picea sitchensis</name>
    <name type="common">Sitka spruce</name>
    <name type="synonym">Pinus sitchensis</name>
    <dbReference type="NCBI Taxonomy" id="3332"/>
    <lineage>
        <taxon>Eukaryota</taxon>
        <taxon>Viridiplantae</taxon>
        <taxon>Streptophyta</taxon>
        <taxon>Embryophyta</taxon>
        <taxon>Tracheophyta</taxon>
        <taxon>Spermatophyta</taxon>
        <taxon>Pinopsida</taxon>
        <taxon>Pinidae</taxon>
        <taxon>Conifers I</taxon>
        <taxon>Pinales</taxon>
        <taxon>Pinaceae</taxon>
        <taxon>Picea</taxon>
    </lineage>
</organism>
<dbReference type="Gene3D" id="3.80.10.10">
    <property type="entry name" value="Ribonuclease Inhibitor"/>
    <property type="match status" value="1"/>
</dbReference>
<dbReference type="PANTHER" id="PTHR13318:SF253">
    <property type="entry name" value="COI1 F-BOX DOMAIN-CONTAINING PROTEIN"/>
    <property type="match status" value="1"/>
</dbReference>
<dbReference type="InterPro" id="IPR032675">
    <property type="entry name" value="LRR_dom_sf"/>
</dbReference>
<evidence type="ECO:0000313" key="2">
    <source>
        <dbReference type="EMBL" id="ABR16482.1"/>
    </source>
</evidence>
<dbReference type="AlphaFoldDB" id="B8LLF2"/>
<dbReference type="InterPro" id="IPR036047">
    <property type="entry name" value="F-box-like_dom_sf"/>
</dbReference>
<dbReference type="SUPFAM" id="SSF52047">
    <property type="entry name" value="RNI-like"/>
    <property type="match status" value="1"/>
</dbReference>
<protein>
    <recommendedName>
        <fullName evidence="1">COI1 F-box domain-containing protein</fullName>
    </recommendedName>
</protein>
<dbReference type="GO" id="GO:0019005">
    <property type="term" value="C:SCF ubiquitin ligase complex"/>
    <property type="evidence" value="ECO:0007669"/>
    <property type="project" value="TreeGrafter"/>
</dbReference>
<sequence length="930" mass="103877">MTMEFGDVGNGEEGEENERQRMEIDMARGRETHINDIPEVIMSNIFSAIKETRSRNRMALVCKKWHEMERATRVYLCIRGNIRNNLYLLPMCFQSVTKLDLSLCSPWGYPPLDFTTPHGHFIGHRLKQAFPKVNDIVIYVRNARNIEKLSSLWPCLEHVKLVRWHRRALDPESAVGLGMELKLLMQNCTAMKSLDLSQFYCWTEDIPLALQAEPNVSANLSSLNLLKLSAEGFRAQELAVISGACRNLEEFFAVCVFDPRYMDCVGDEALVTLARNCSRVRILHLVDATAFGALRGDPEESFSSGNAKITRQGLENMFWNLPLLEDLVLDISQNVPDSGPALEFLSSQCKNITSLKLGQFHGVCKGPQPDGVALCANLEALFIKNCADLSDTGLAAIAVGCSRLGKLELQGCKQITEMGLSFCTSRLSKTLVEVRVSCCKCLDTAATLRALEPICESVRKLHIDCIWDKSILDQEIAASSHMLNPVGSPAISTREMTSYGMGKNQLVSAGDCSANGWDQNPKCAWGPSLQLAPPQFCPDLNCANLDFGSSPSDVQMTNWSLDLNLSASSCSEPLESSEERGCLPREKFFKGHEEANSLVFDRYVPSDSVMFRGMDVNGKAPQMERQFYSNTDTVSDLSSMGFVDFLGINDKHQEWPKFGADINYSMEVMGNSSQIWGMAGEASKRTSSANIEDEQLYKKKCMYSLNAAKHCAEIPNQNSCSDSRSHIRSTTWKNLKFLSLWIPVGELLSPLAAMGLKVCPVLEEITIQVEGDCRLCPKSRERACGLSSLACYPSLSKLELNCGEVIGFALSAPAGNMDLSLWERWYLNGLRELRLSELNYWPPQDKDMNRRGLSLPAAGLLSECATLRKLFVHGTAHEHFMMMFVRIPELRDVQLREDYYPAHEDDTSTEMRTDSCRRFEEALVGRGFTD</sequence>
<dbReference type="EMBL" id="EF676589">
    <property type="protein sequence ID" value="ABR16482.1"/>
    <property type="molecule type" value="mRNA"/>
</dbReference>
<dbReference type="SMART" id="SM00367">
    <property type="entry name" value="LRR_CC"/>
    <property type="match status" value="2"/>
</dbReference>
<dbReference type="GO" id="GO:0031146">
    <property type="term" value="P:SCF-dependent proteasomal ubiquitin-dependent protein catabolic process"/>
    <property type="evidence" value="ECO:0007669"/>
    <property type="project" value="TreeGrafter"/>
</dbReference>
<dbReference type="PANTHER" id="PTHR13318">
    <property type="entry name" value="PARTNER OF PAIRED, ISOFORM B-RELATED"/>
    <property type="match status" value="1"/>
</dbReference>
<reference evidence="2" key="1">
    <citation type="submission" date="2007-06" db="EMBL/GenBank/DDBJ databases">
        <title>Full length cDNA sequences from Sitka Spruce (Picea sitchensis).</title>
        <authorList>
            <person name="Ralph S.G."/>
            <person name="Chun H.E."/>
            <person name="Liao N."/>
            <person name="Ali J."/>
            <person name="Reid K."/>
            <person name="Kolosova N."/>
            <person name="Cooper N."/>
            <person name="Cullis C."/>
            <person name="Jancsik S."/>
            <person name="Moore R."/>
            <person name="Mayo M."/>
            <person name="Wagner S."/>
            <person name="Holt R.A."/>
            <person name="Jones S.J.M."/>
            <person name="Marra M.A."/>
            <person name="Ritland C.E."/>
            <person name="Ritland K."/>
            <person name="Bohlmann J."/>
        </authorList>
    </citation>
    <scope>NUCLEOTIDE SEQUENCE</scope>
    <source>
        <tissue evidence="2">Green portion of the leader tissue</tissue>
    </source>
</reference>
<dbReference type="CDD" id="cd22159">
    <property type="entry name" value="F-box_AtTIR1-like"/>
    <property type="match status" value="1"/>
</dbReference>
<dbReference type="InterPro" id="IPR041567">
    <property type="entry name" value="COI1_F-box"/>
</dbReference>
<dbReference type="Gene3D" id="1.20.1280.50">
    <property type="match status" value="1"/>
</dbReference>
<dbReference type="InterPro" id="IPR006553">
    <property type="entry name" value="Leu-rich_rpt_Cys-con_subtyp"/>
</dbReference>